<protein>
    <submittedName>
        <fullName evidence="2">Cytochrome C</fullName>
    </submittedName>
</protein>
<dbReference type="InterPro" id="IPR036280">
    <property type="entry name" value="Multihaem_cyt_sf"/>
</dbReference>
<keyword evidence="3" id="KW-1185">Reference proteome</keyword>
<gene>
    <name evidence="2" type="ORF">CDO81_26665</name>
</gene>
<evidence type="ECO:0000256" key="1">
    <source>
        <dbReference type="SAM" id="SignalP"/>
    </source>
</evidence>
<dbReference type="RefSeq" id="WP_088486320.1">
    <property type="nucleotide sequence ID" value="NZ_SGUE01000008.1"/>
</dbReference>
<organism evidence="2 3">
    <name type="scientific">Roseateles puraquae</name>
    <dbReference type="NCBI Taxonomy" id="431059"/>
    <lineage>
        <taxon>Bacteria</taxon>
        <taxon>Pseudomonadati</taxon>
        <taxon>Pseudomonadota</taxon>
        <taxon>Betaproteobacteria</taxon>
        <taxon>Burkholderiales</taxon>
        <taxon>Sphaerotilaceae</taxon>
        <taxon>Roseateles</taxon>
    </lineage>
</organism>
<dbReference type="EMBL" id="NISI01000022">
    <property type="protein sequence ID" value="OWQ98136.1"/>
    <property type="molecule type" value="Genomic_DNA"/>
</dbReference>
<dbReference type="InterPro" id="IPR018588">
    <property type="entry name" value="Dihaem_cytochrome-c"/>
</dbReference>
<reference evidence="2 3" key="1">
    <citation type="journal article" date="2007" name="Int. J. Syst. Evol. Microbiol.">
        <title>Description of Pelomonas aquatica sp. nov. and Pelomonas puraquae sp. nov., isolated from industrial and haemodialysis water.</title>
        <authorList>
            <person name="Gomila M."/>
            <person name="Bowien B."/>
            <person name="Falsen E."/>
            <person name="Moore E.R."/>
            <person name="Lalucat J."/>
        </authorList>
    </citation>
    <scope>NUCLEOTIDE SEQUENCE [LARGE SCALE GENOMIC DNA]</scope>
    <source>
        <strain evidence="2 3">CCUG 52769</strain>
    </source>
</reference>
<dbReference type="Pfam" id="PF09626">
    <property type="entry name" value="DHC"/>
    <property type="match status" value="1"/>
</dbReference>
<keyword evidence="1" id="KW-0732">Signal</keyword>
<comment type="caution">
    <text evidence="2">The sequence shown here is derived from an EMBL/GenBank/DDBJ whole genome shotgun (WGS) entry which is preliminary data.</text>
</comment>
<feature type="signal peptide" evidence="1">
    <location>
        <begin position="1"/>
        <end position="27"/>
    </location>
</feature>
<proteinExistence type="predicted"/>
<dbReference type="SUPFAM" id="SSF48695">
    <property type="entry name" value="Multiheme cytochromes"/>
    <property type="match status" value="1"/>
</dbReference>
<feature type="chain" id="PRO_5012332285" evidence="1">
    <location>
        <begin position="28"/>
        <end position="172"/>
    </location>
</feature>
<evidence type="ECO:0000313" key="2">
    <source>
        <dbReference type="EMBL" id="OWQ98136.1"/>
    </source>
</evidence>
<dbReference type="Proteomes" id="UP000197446">
    <property type="component" value="Unassembled WGS sequence"/>
</dbReference>
<dbReference type="AlphaFoldDB" id="A0A254MXR8"/>
<accession>A0A254MXR8</accession>
<name>A0A254MXR8_9BURK</name>
<evidence type="ECO:0000313" key="3">
    <source>
        <dbReference type="Proteomes" id="UP000197446"/>
    </source>
</evidence>
<dbReference type="OrthoDB" id="5296814at2"/>
<sequence length="172" mass="18970">MLLPLMLIRTRTALVLLTLSLAMASHAGEHEGAGRTPWPKAYAQECAACHVAYPPQMLPAASWARLMGGLDKHFGTDASLDAKDVQQLGRWLQENADRHPATPAPPEDRITRTARFGRKHRQIEPATWRLPSVRSAANCMACHTGADNGQYSEHALRMPEGLSARQRAAWDD</sequence>